<dbReference type="GO" id="GO:0009252">
    <property type="term" value="P:peptidoglycan biosynthetic process"/>
    <property type="evidence" value="ECO:0007669"/>
    <property type="project" value="UniProtKB-UniRule"/>
</dbReference>
<dbReference type="GO" id="GO:0008360">
    <property type="term" value="P:regulation of cell shape"/>
    <property type="evidence" value="ECO:0007669"/>
    <property type="project" value="UniProtKB-KW"/>
</dbReference>
<gene>
    <name evidence="3" type="primary">khpA</name>
    <name evidence="4" type="ORF">A3D77_02875</name>
</gene>
<evidence type="ECO:0000256" key="1">
    <source>
        <dbReference type="ARBA" id="ARBA00022490"/>
    </source>
</evidence>
<keyword evidence="3" id="KW-0143">Chaperone</keyword>
<evidence type="ECO:0000256" key="2">
    <source>
        <dbReference type="ARBA" id="ARBA00022884"/>
    </source>
</evidence>
<sequence length="76" mass="8588">MKEFINYLVSLIVDNPQDVEVSERILDEKSIQYIISANEKDIGKIIGKGGKIIQAIRNIVKVLAVKHDKQVRIEVA</sequence>
<evidence type="ECO:0000256" key="3">
    <source>
        <dbReference type="HAMAP-Rule" id="MF_00088"/>
    </source>
</evidence>
<dbReference type="HAMAP" id="MF_00088">
    <property type="entry name" value="KhpA"/>
    <property type="match status" value="1"/>
</dbReference>
<proteinExistence type="inferred from homology"/>
<comment type="caution">
    <text evidence="4">The sequence shown here is derived from an EMBL/GenBank/DDBJ whole genome shotgun (WGS) entry which is preliminary data.</text>
</comment>
<keyword evidence="2 3" id="KW-0694">RNA-binding</keyword>
<dbReference type="STRING" id="1798382.A3D77_02875"/>
<name>A0A1F5ZTF7_9BACT</name>
<dbReference type="SUPFAM" id="SSF54814">
    <property type="entry name" value="Prokaryotic type KH domain (KH-domain type II)"/>
    <property type="match status" value="1"/>
</dbReference>
<dbReference type="InterPro" id="IPR015946">
    <property type="entry name" value="KH_dom-like_a/b"/>
</dbReference>
<protein>
    <recommendedName>
        <fullName evidence="3">RNA-binding protein KhpA</fullName>
    </recommendedName>
    <alternativeName>
        <fullName evidence="3">KH-domain protein A</fullName>
    </alternativeName>
</protein>
<dbReference type="InterPro" id="IPR020627">
    <property type="entry name" value="KhpA"/>
</dbReference>
<dbReference type="AlphaFoldDB" id="A0A1F5ZTF7"/>
<keyword evidence="3" id="KW-0961">Cell wall biogenesis/degradation</keyword>
<evidence type="ECO:0000313" key="4">
    <source>
        <dbReference type="EMBL" id="OGG15614.1"/>
    </source>
</evidence>
<keyword evidence="1 3" id="KW-0963">Cytoplasm</keyword>
<accession>A0A1F5ZTF7</accession>
<dbReference type="InterPro" id="IPR009019">
    <property type="entry name" value="KH_sf_prok-type"/>
</dbReference>
<keyword evidence="3" id="KW-0133">Cell shape</keyword>
<evidence type="ECO:0000313" key="5">
    <source>
        <dbReference type="Proteomes" id="UP000176923"/>
    </source>
</evidence>
<dbReference type="Proteomes" id="UP000176923">
    <property type="component" value="Unassembled WGS sequence"/>
</dbReference>
<dbReference type="GO" id="GO:0005737">
    <property type="term" value="C:cytoplasm"/>
    <property type="evidence" value="ECO:0007669"/>
    <property type="project" value="UniProtKB-SubCell"/>
</dbReference>
<dbReference type="PANTHER" id="PTHR34654">
    <property type="entry name" value="UPF0109 PROTEIN SCO5592"/>
    <property type="match status" value="1"/>
</dbReference>
<organism evidence="4 5">
    <name type="scientific">Candidatus Gottesmanbacteria bacterium RIFCSPHIGHO2_02_FULL_39_11</name>
    <dbReference type="NCBI Taxonomy" id="1798382"/>
    <lineage>
        <taxon>Bacteria</taxon>
        <taxon>Candidatus Gottesmaniibacteriota</taxon>
    </lineage>
</organism>
<dbReference type="GO" id="GO:0003723">
    <property type="term" value="F:RNA binding"/>
    <property type="evidence" value="ECO:0007669"/>
    <property type="project" value="UniProtKB-UniRule"/>
</dbReference>
<dbReference type="GO" id="GO:0071555">
    <property type="term" value="P:cell wall organization"/>
    <property type="evidence" value="ECO:0007669"/>
    <property type="project" value="UniProtKB-KW"/>
</dbReference>
<dbReference type="PROSITE" id="PS50084">
    <property type="entry name" value="KH_TYPE_1"/>
    <property type="match status" value="1"/>
</dbReference>
<comment type="subunit">
    <text evidence="3">Forms a complex with KhpB.</text>
</comment>
<dbReference type="EMBL" id="MFJL01000022">
    <property type="protein sequence ID" value="OGG15614.1"/>
    <property type="molecule type" value="Genomic_DNA"/>
</dbReference>
<reference evidence="4 5" key="1">
    <citation type="journal article" date="2016" name="Nat. Commun.">
        <title>Thousands of microbial genomes shed light on interconnected biogeochemical processes in an aquifer system.</title>
        <authorList>
            <person name="Anantharaman K."/>
            <person name="Brown C.T."/>
            <person name="Hug L.A."/>
            <person name="Sharon I."/>
            <person name="Castelle C.J."/>
            <person name="Probst A.J."/>
            <person name="Thomas B.C."/>
            <person name="Singh A."/>
            <person name="Wilkins M.J."/>
            <person name="Karaoz U."/>
            <person name="Brodie E.L."/>
            <person name="Williams K.H."/>
            <person name="Hubbard S.S."/>
            <person name="Banfield J.F."/>
        </authorList>
    </citation>
    <scope>NUCLEOTIDE SEQUENCE [LARGE SCALE GENOMIC DNA]</scope>
</reference>
<comment type="subcellular location">
    <subcellularLocation>
        <location evidence="3">Cytoplasm</location>
    </subcellularLocation>
</comment>
<comment type="similarity">
    <text evidence="3">Belongs to the KhpA RNA-binding protein family.</text>
</comment>
<dbReference type="Gene3D" id="3.30.300.20">
    <property type="match status" value="1"/>
</dbReference>
<comment type="function">
    <text evidence="3">A probable RNA chaperone. Forms a complex with KhpB which binds to cellular RNA and controls its expression. Plays a role in peptidoglycan (PG) homeostasis and cell length regulation.</text>
</comment>
<dbReference type="Pfam" id="PF13083">
    <property type="entry name" value="KH_KhpA-B"/>
    <property type="match status" value="1"/>
</dbReference>
<dbReference type="PANTHER" id="PTHR34654:SF1">
    <property type="entry name" value="RNA-BINDING PROTEIN KHPA"/>
    <property type="match status" value="1"/>
</dbReference>